<dbReference type="PANTHER" id="PTHR13847:SF150">
    <property type="entry name" value="OXIDOREDUCTASE TDA3-RELATED"/>
    <property type="match status" value="1"/>
</dbReference>
<reference evidence="3 4" key="1">
    <citation type="submission" date="2016-07" db="EMBL/GenBank/DDBJ databases">
        <title>Pervasive Adenine N6-methylation of Active Genes in Fungi.</title>
        <authorList>
            <consortium name="DOE Joint Genome Institute"/>
            <person name="Mondo S.J."/>
            <person name="Dannebaum R.O."/>
            <person name="Kuo R.C."/>
            <person name="Labutti K."/>
            <person name="Haridas S."/>
            <person name="Kuo A."/>
            <person name="Salamov A."/>
            <person name="Ahrendt S.R."/>
            <person name="Lipzen A."/>
            <person name="Sullivan W."/>
            <person name="Andreopoulos W.B."/>
            <person name="Clum A."/>
            <person name="Lindquist E."/>
            <person name="Daum C."/>
            <person name="Ramamoorthy G.K."/>
            <person name="Gryganskyi A."/>
            <person name="Culley D."/>
            <person name="Magnuson J.K."/>
            <person name="James T.Y."/>
            <person name="O'Malley M.A."/>
            <person name="Stajich J.E."/>
            <person name="Spatafora J.W."/>
            <person name="Visel A."/>
            <person name="Grigoriev I.V."/>
        </authorList>
    </citation>
    <scope>NUCLEOTIDE SEQUENCE [LARGE SCALE GENOMIC DNA]</scope>
    <source>
        <strain evidence="3 4">NRRL 1336</strain>
    </source>
</reference>
<protein>
    <submittedName>
        <fullName evidence="3">FAD dependent oxidoreductase</fullName>
    </submittedName>
</protein>
<sequence>MHVVIVGAGAMGTCTAYYLSQRDNVRVTVFEKTNVACASSGKAGGFLWSEGDGNLSKKSYQLHAELAATLNGKEFYGYRGVDTYSVTMTNEEEADEGTTGNGNKKKAKKKVNDHVPWLNQHRVTHCDELGTKADTAQVHPYLFSLTVMTAAVATGNVTLKTGTGVARLMYSNDKQTVTGVVLDDGKQVEADRVVLCLGPWSQTFPLDKEEAAAVQEMNDTVLRRASSSSCSLPIESVRAHSIVMRVPKTSPIGAQALFTAILHHSKMHEPEIYPRPDHTVYMCGVQDRDVALPSSADQVQVDPQAIAILKELAPTLSDHLVADEEHMVAEQACYLPLSCDGSPLVGKHPSFNQLYVSAGHAVWGILLSPVSGLMMTELLAEGEIRCVDASLVSRLALDDRLG</sequence>
<evidence type="ECO:0000256" key="1">
    <source>
        <dbReference type="SAM" id="MobiDB-lite"/>
    </source>
</evidence>
<evidence type="ECO:0000259" key="2">
    <source>
        <dbReference type="Pfam" id="PF01266"/>
    </source>
</evidence>
<comment type="caution">
    <text evidence="3">The sequence shown here is derived from an EMBL/GenBank/DDBJ whole genome shotgun (WGS) entry which is preliminary data.</text>
</comment>
<feature type="domain" description="FAD dependent oxidoreductase" evidence="2">
    <location>
        <begin position="2"/>
        <end position="378"/>
    </location>
</feature>
<evidence type="ECO:0000313" key="3">
    <source>
        <dbReference type="EMBL" id="ORZ11451.1"/>
    </source>
</evidence>
<accession>A0A1X2I8B3</accession>
<proteinExistence type="predicted"/>
<gene>
    <name evidence="3" type="ORF">BCR42DRAFT_356920</name>
</gene>
<dbReference type="GO" id="GO:0005737">
    <property type="term" value="C:cytoplasm"/>
    <property type="evidence" value="ECO:0007669"/>
    <property type="project" value="TreeGrafter"/>
</dbReference>
<dbReference type="Gene3D" id="3.50.50.60">
    <property type="entry name" value="FAD/NAD(P)-binding domain"/>
    <property type="match status" value="1"/>
</dbReference>
<dbReference type="AlphaFoldDB" id="A0A1X2I8B3"/>
<dbReference type="SUPFAM" id="SSF51905">
    <property type="entry name" value="FAD/NAD(P)-binding domain"/>
    <property type="match status" value="1"/>
</dbReference>
<keyword evidence="4" id="KW-1185">Reference proteome</keyword>
<dbReference type="PANTHER" id="PTHR13847">
    <property type="entry name" value="SARCOSINE DEHYDROGENASE-RELATED"/>
    <property type="match status" value="1"/>
</dbReference>
<evidence type="ECO:0000313" key="4">
    <source>
        <dbReference type="Proteomes" id="UP000193560"/>
    </source>
</evidence>
<dbReference type="InterPro" id="IPR006076">
    <property type="entry name" value="FAD-dep_OxRdtase"/>
</dbReference>
<name>A0A1X2I8B3_9FUNG</name>
<dbReference type="OrthoDB" id="498204at2759"/>
<dbReference type="Gene3D" id="3.30.9.10">
    <property type="entry name" value="D-Amino Acid Oxidase, subunit A, domain 2"/>
    <property type="match status" value="1"/>
</dbReference>
<feature type="region of interest" description="Disordered" evidence="1">
    <location>
        <begin position="91"/>
        <end position="111"/>
    </location>
</feature>
<dbReference type="InterPro" id="IPR036188">
    <property type="entry name" value="FAD/NAD-bd_sf"/>
</dbReference>
<dbReference type="EMBL" id="MCGE01000021">
    <property type="protein sequence ID" value="ORZ11451.1"/>
    <property type="molecule type" value="Genomic_DNA"/>
</dbReference>
<organism evidence="3 4">
    <name type="scientific">Absidia repens</name>
    <dbReference type="NCBI Taxonomy" id="90262"/>
    <lineage>
        <taxon>Eukaryota</taxon>
        <taxon>Fungi</taxon>
        <taxon>Fungi incertae sedis</taxon>
        <taxon>Mucoromycota</taxon>
        <taxon>Mucoromycotina</taxon>
        <taxon>Mucoromycetes</taxon>
        <taxon>Mucorales</taxon>
        <taxon>Cunninghamellaceae</taxon>
        <taxon>Absidia</taxon>
    </lineage>
</organism>
<dbReference type="STRING" id="90262.A0A1X2I8B3"/>
<dbReference type="Pfam" id="PF01266">
    <property type="entry name" value="DAO"/>
    <property type="match status" value="1"/>
</dbReference>
<dbReference type="Proteomes" id="UP000193560">
    <property type="component" value="Unassembled WGS sequence"/>
</dbReference>